<feature type="transmembrane region" description="Helical" evidence="1">
    <location>
        <begin position="12"/>
        <end position="31"/>
    </location>
</feature>
<dbReference type="EMBL" id="JAUEDM010000004">
    <property type="protein sequence ID" value="KAK3318170.1"/>
    <property type="molecule type" value="Genomic_DNA"/>
</dbReference>
<keyword evidence="1" id="KW-0472">Membrane</keyword>
<evidence type="ECO:0000313" key="2">
    <source>
        <dbReference type="EMBL" id="KAK3318170.1"/>
    </source>
</evidence>
<name>A0AAE0M3X9_9PEZI</name>
<accession>A0AAE0M3X9</accession>
<keyword evidence="1" id="KW-1133">Transmembrane helix</keyword>
<sequence length="99" mass="10897">MSLRYGGPATARGPWFFVSFSLCFILLLVIFSRQRHCSDTATPSVKRSPWSFLIPETYSGLADLGISQGRCLTRFRKLCKSNGLAYGNAFGAAAVRISQ</sequence>
<organism evidence="2 3">
    <name type="scientific">Apodospora peruviana</name>
    <dbReference type="NCBI Taxonomy" id="516989"/>
    <lineage>
        <taxon>Eukaryota</taxon>
        <taxon>Fungi</taxon>
        <taxon>Dikarya</taxon>
        <taxon>Ascomycota</taxon>
        <taxon>Pezizomycotina</taxon>
        <taxon>Sordariomycetes</taxon>
        <taxon>Sordariomycetidae</taxon>
        <taxon>Sordariales</taxon>
        <taxon>Lasiosphaeriaceae</taxon>
        <taxon>Apodospora</taxon>
    </lineage>
</organism>
<reference evidence="2" key="1">
    <citation type="journal article" date="2023" name="Mol. Phylogenet. Evol.">
        <title>Genome-scale phylogeny and comparative genomics of the fungal order Sordariales.</title>
        <authorList>
            <person name="Hensen N."/>
            <person name="Bonometti L."/>
            <person name="Westerberg I."/>
            <person name="Brannstrom I.O."/>
            <person name="Guillou S."/>
            <person name="Cros-Aarteil S."/>
            <person name="Calhoun S."/>
            <person name="Haridas S."/>
            <person name="Kuo A."/>
            <person name="Mondo S."/>
            <person name="Pangilinan J."/>
            <person name="Riley R."/>
            <person name="LaButti K."/>
            <person name="Andreopoulos B."/>
            <person name="Lipzen A."/>
            <person name="Chen C."/>
            <person name="Yan M."/>
            <person name="Daum C."/>
            <person name="Ng V."/>
            <person name="Clum A."/>
            <person name="Steindorff A."/>
            <person name="Ohm R.A."/>
            <person name="Martin F."/>
            <person name="Silar P."/>
            <person name="Natvig D.O."/>
            <person name="Lalanne C."/>
            <person name="Gautier V."/>
            <person name="Ament-Velasquez S.L."/>
            <person name="Kruys A."/>
            <person name="Hutchinson M.I."/>
            <person name="Powell A.J."/>
            <person name="Barry K."/>
            <person name="Miller A.N."/>
            <person name="Grigoriev I.V."/>
            <person name="Debuchy R."/>
            <person name="Gladieux P."/>
            <person name="Hiltunen Thoren M."/>
            <person name="Johannesson H."/>
        </authorList>
    </citation>
    <scope>NUCLEOTIDE SEQUENCE</scope>
    <source>
        <strain evidence="2">CBS 118394</strain>
    </source>
</reference>
<gene>
    <name evidence="2" type="ORF">B0H66DRAFT_556403</name>
</gene>
<keyword evidence="1" id="KW-0812">Transmembrane</keyword>
<dbReference type="Proteomes" id="UP001283341">
    <property type="component" value="Unassembled WGS sequence"/>
</dbReference>
<evidence type="ECO:0000256" key="1">
    <source>
        <dbReference type="SAM" id="Phobius"/>
    </source>
</evidence>
<dbReference type="AlphaFoldDB" id="A0AAE0M3X9"/>
<evidence type="ECO:0000313" key="3">
    <source>
        <dbReference type="Proteomes" id="UP001283341"/>
    </source>
</evidence>
<keyword evidence="3" id="KW-1185">Reference proteome</keyword>
<reference evidence="2" key="2">
    <citation type="submission" date="2023-06" db="EMBL/GenBank/DDBJ databases">
        <authorList>
            <consortium name="Lawrence Berkeley National Laboratory"/>
            <person name="Haridas S."/>
            <person name="Hensen N."/>
            <person name="Bonometti L."/>
            <person name="Westerberg I."/>
            <person name="Brannstrom I.O."/>
            <person name="Guillou S."/>
            <person name="Cros-Aarteil S."/>
            <person name="Calhoun S."/>
            <person name="Kuo A."/>
            <person name="Mondo S."/>
            <person name="Pangilinan J."/>
            <person name="Riley R."/>
            <person name="Labutti K."/>
            <person name="Andreopoulos B."/>
            <person name="Lipzen A."/>
            <person name="Chen C."/>
            <person name="Yanf M."/>
            <person name="Daum C."/>
            <person name="Ng V."/>
            <person name="Clum A."/>
            <person name="Steindorff A."/>
            <person name="Ohm R."/>
            <person name="Martin F."/>
            <person name="Silar P."/>
            <person name="Natvig D."/>
            <person name="Lalanne C."/>
            <person name="Gautier V."/>
            <person name="Ament-Velasquez S.L."/>
            <person name="Kruys A."/>
            <person name="Hutchinson M.I."/>
            <person name="Powell A.J."/>
            <person name="Barry K."/>
            <person name="Miller A.N."/>
            <person name="Grigoriev I.V."/>
            <person name="Debuchy R."/>
            <person name="Gladieux P."/>
            <person name="Thoren M.H."/>
            <person name="Johannesson H."/>
        </authorList>
    </citation>
    <scope>NUCLEOTIDE SEQUENCE</scope>
    <source>
        <strain evidence="2">CBS 118394</strain>
    </source>
</reference>
<protein>
    <submittedName>
        <fullName evidence="2">Uncharacterized protein</fullName>
    </submittedName>
</protein>
<proteinExistence type="predicted"/>
<comment type="caution">
    <text evidence="2">The sequence shown here is derived from an EMBL/GenBank/DDBJ whole genome shotgun (WGS) entry which is preliminary data.</text>
</comment>